<dbReference type="UniPathway" id="UPA00359">
    <property type="reaction ID" value="UER00482"/>
</dbReference>
<evidence type="ECO:0000256" key="8">
    <source>
        <dbReference type="ARBA" id="ARBA00022840"/>
    </source>
</evidence>
<dbReference type="AlphaFoldDB" id="A0A5B8RBZ5"/>
<keyword evidence="6" id="KW-0547">Nucleotide-binding</keyword>
<sequence length="323" mass="34346">MTGIPGWWLHRRLTDRLLSPLGALYAAAGRARRRYWQSRAVRLPVPVLVVGNLFVGGSGKTPLVIHLAEHLRNRGRRCGVVLRGYGGGARHWPQRVAPDSDPAAVGDEAVLIARRTGCPVAAGPDRVAAARLLVEAGCDLIVSDDGMQHYRLHRDAEIAVVDAARGLGNRRCLPAGPLREPPDRLADVDIVIAQGAAWPGARGHYALAPGELRPLSGDTGPTPHAGQRVHAVAGIGHPGRFFATLRTMGYEVIPHAFADHHAFVPGELDFGDGLPVIMTEKDAVKCPGASRAWFLPVTAVPDPAAAAAIDRLLDRLTQGGQAS</sequence>
<name>A0A5B8RBZ5_9ZZZZ</name>
<dbReference type="GO" id="GO:0005524">
    <property type="term" value="F:ATP binding"/>
    <property type="evidence" value="ECO:0007669"/>
    <property type="project" value="UniProtKB-KW"/>
</dbReference>
<dbReference type="NCBIfam" id="TIGR00682">
    <property type="entry name" value="lpxK"/>
    <property type="match status" value="1"/>
</dbReference>
<protein>
    <recommendedName>
        <fullName evidence="2">tetraacyldisaccharide 4'-kinase</fullName>
        <ecNumber evidence="2">2.7.1.130</ecNumber>
    </recommendedName>
</protein>
<keyword evidence="5 10" id="KW-0808">Transferase</keyword>
<dbReference type="InterPro" id="IPR027417">
    <property type="entry name" value="P-loop_NTPase"/>
</dbReference>
<dbReference type="SUPFAM" id="SSF52540">
    <property type="entry name" value="P-loop containing nucleoside triphosphate hydrolases"/>
    <property type="match status" value="1"/>
</dbReference>
<evidence type="ECO:0000313" key="10">
    <source>
        <dbReference type="EMBL" id="QEA05603.1"/>
    </source>
</evidence>
<dbReference type="InterPro" id="IPR003758">
    <property type="entry name" value="LpxK"/>
</dbReference>
<evidence type="ECO:0000256" key="7">
    <source>
        <dbReference type="ARBA" id="ARBA00022777"/>
    </source>
</evidence>
<comment type="pathway">
    <text evidence="1">Glycolipid biosynthesis; lipid IV(A) biosynthesis; lipid IV(A) from (3R)-3-hydroxytetradecanoyl-[acyl-carrier-protein] and UDP-N-acetyl-alpha-D-glucosamine: step 6/6.</text>
</comment>
<keyword evidence="3" id="KW-0444">Lipid biosynthesis</keyword>
<keyword evidence="8" id="KW-0067">ATP-binding</keyword>
<evidence type="ECO:0000256" key="5">
    <source>
        <dbReference type="ARBA" id="ARBA00022679"/>
    </source>
</evidence>
<dbReference type="HAMAP" id="MF_00409">
    <property type="entry name" value="LpxK"/>
    <property type="match status" value="1"/>
</dbReference>
<evidence type="ECO:0000256" key="3">
    <source>
        <dbReference type="ARBA" id="ARBA00022516"/>
    </source>
</evidence>
<dbReference type="GO" id="GO:0009245">
    <property type="term" value="P:lipid A biosynthetic process"/>
    <property type="evidence" value="ECO:0007669"/>
    <property type="project" value="UniProtKB-KW"/>
</dbReference>
<dbReference type="GO" id="GO:0009029">
    <property type="term" value="F:lipid-A 4'-kinase activity"/>
    <property type="evidence" value="ECO:0007669"/>
    <property type="project" value="UniProtKB-EC"/>
</dbReference>
<evidence type="ECO:0000256" key="2">
    <source>
        <dbReference type="ARBA" id="ARBA00012071"/>
    </source>
</evidence>
<dbReference type="PANTHER" id="PTHR42724">
    <property type="entry name" value="TETRAACYLDISACCHARIDE 4'-KINASE"/>
    <property type="match status" value="1"/>
</dbReference>
<proteinExistence type="inferred from homology"/>
<keyword evidence="9" id="KW-0443">Lipid metabolism</keyword>
<evidence type="ECO:0000256" key="1">
    <source>
        <dbReference type="ARBA" id="ARBA00004870"/>
    </source>
</evidence>
<evidence type="ECO:0000256" key="9">
    <source>
        <dbReference type="ARBA" id="ARBA00023098"/>
    </source>
</evidence>
<dbReference type="EC" id="2.7.1.130" evidence="2"/>
<reference evidence="10" key="1">
    <citation type="submission" date="2019-06" db="EMBL/GenBank/DDBJ databases">
        <authorList>
            <person name="Murdoch R.W."/>
            <person name="Fathepure B."/>
        </authorList>
    </citation>
    <scope>NUCLEOTIDE SEQUENCE</scope>
</reference>
<organism evidence="10">
    <name type="scientific">uncultured organism</name>
    <dbReference type="NCBI Taxonomy" id="155900"/>
    <lineage>
        <taxon>unclassified sequences</taxon>
        <taxon>environmental samples</taxon>
    </lineage>
</organism>
<gene>
    <name evidence="10" type="primary">lpxK</name>
    <name evidence="10" type="ORF">KBTEX_01926</name>
</gene>
<keyword evidence="7 10" id="KW-0418">Kinase</keyword>
<dbReference type="PANTHER" id="PTHR42724:SF1">
    <property type="entry name" value="TETRAACYLDISACCHARIDE 4'-KINASE, MITOCHONDRIAL-RELATED"/>
    <property type="match status" value="1"/>
</dbReference>
<dbReference type="Pfam" id="PF02606">
    <property type="entry name" value="LpxK"/>
    <property type="match status" value="1"/>
</dbReference>
<evidence type="ECO:0000256" key="6">
    <source>
        <dbReference type="ARBA" id="ARBA00022741"/>
    </source>
</evidence>
<dbReference type="GO" id="GO:0005886">
    <property type="term" value="C:plasma membrane"/>
    <property type="evidence" value="ECO:0007669"/>
    <property type="project" value="TreeGrafter"/>
</dbReference>
<evidence type="ECO:0000256" key="4">
    <source>
        <dbReference type="ARBA" id="ARBA00022556"/>
    </source>
</evidence>
<accession>A0A5B8RBZ5</accession>
<keyword evidence="4" id="KW-0441">Lipid A biosynthesis</keyword>
<dbReference type="EMBL" id="MN079105">
    <property type="protein sequence ID" value="QEA05603.1"/>
    <property type="molecule type" value="Genomic_DNA"/>
</dbReference>